<dbReference type="AlphaFoldDB" id="A0A6J4KP90"/>
<feature type="non-terminal residue" evidence="1">
    <location>
        <position position="1"/>
    </location>
</feature>
<protein>
    <submittedName>
        <fullName evidence="1">Uncharacterized protein</fullName>
    </submittedName>
</protein>
<gene>
    <name evidence="1" type="ORF">AVDCRST_MAG93-5244</name>
</gene>
<accession>A0A6J4KP90</accession>
<dbReference type="EMBL" id="CADCTR010001769">
    <property type="protein sequence ID" value="CAA9311348.1"/>
    <property type="molecule type" value="Genomic_DNA"/>
</dbReference>
<organism evidence="1">
    <name type="scientific">uncultured Chloroflexia bacterium</name>
    <dbReference type="NCBI Taxonomy" id="1672391"/>
    <lineage>
        <taxon>Bacteria</taxon>
        <taxon>Bacillati</taxon>
        <taxon>Chloroflexota</taxon>
        <taxon>Chloroflexia</taxon>
        <taxon>environmental samples</taxon>
    </lineage>
</organism>
<evidence type="ECO:0000313" key="1">
    <source>
        <dbReference type="EMBL" id="CAA9311348.1"/>
    </source>
</evidence>
<sequence>ADWQLAGELRRKADAHLETVGSGEINKQT</sequence>
<name>A0A6J4KP90_9CHLR</name>
<reference evidence="1" key="1">
    <citation type="submission" date="2020-02" db="EMBL/GenBank/DDBJ databases">
        <authorList>
            <person name="Meier V. D."/>
        </authorList>
    </citation>
    <scope>NUCLEOTIDE SEQUENCE</scope>
    <source>
        <strain evidence="1">AVDCRST_MAG93</strain>
    </source>
</reference>
<proteinExistence type="predicted"/>